<accession>A0A2T4U079</accession>
<evidence type="ECO:0000313" key="3">
    <source>
        <dbReference type="Proteomes" id="UP000241436"/>
    </source>
</evidence>
<protein>
    <recommendedName>
        <fullName evidence="4">DUF4365 domain-containing protein</fullName>
    </recommendedName>
</protein>
<dbReference type="AlphaFoldDB" id="A0A2T4U079"/>
<dbReference type="Proteomes" id="UP000241436">
    <property type="component" value="Unassembled WGS sequence"/>
</dbReference>
<dbReference type="EMBL" id="NVQC01000013">
    <property type="protein sequence ID" value="PTL36742.1"/>
    <property type="molecule type" value="Genomic_DNA"/>
</dbReference>
<dbReference type="RefSeq" id="WP_107561496.1">
    <property type="nucleotide sequence ID" value="NZ_NVQC01000013.1"/>
</dbReference>
<gene>
    <name evidence="2" type="ORF">CLG94_03470</name>
</gene>
<dbReference type="GO" id="GO:0003676">
    <property type="term" value="F:nucleic acid binding"/>
    <property type="evidence" value="ECO:0007669"/>
    <property type="project" value="InterPro"/>
</dbReference>
<reference evidence="2 3" key="1">
    <citation type="submission" date="2017-09" db="EMBL/GenBank/DDBJ databases">
        <title>Bloom of a denitrifying methanotroph, Candidatus Methylomirabilis limnetica, in a deep stratified lake.</title>
        <authorList>
            <person name="Graf J.S."/>
            <person name="Marchant H.K."/>
            <person name="Tienken D."/>
            <person name="Hach P.F."/>
            <person name="Brand A."/>
            <person name="Schubert C.J."/>
            <person name="Kuypers M.M."/>
            <person name="Milucka J."/>
        </authorList>
    </citation>
    <scope>NUCLEOTIDE SEQUENCE [LARGE SCALE GENOMIC DNA]</scope>
    <source>
        <strain evidence="2 3">Zug</strain>
    </source>
</reference>
<evidence type="ECO:0000313" key="2">
    <source>
        <dbReference type="EMBL" id="PTL36742.1"/>
    </source>
</evidence>
<keyword evidence="3" id="KW-1185">Reference proteome</keyword>
<name>A0A2T4U079_9BACT</name>
<sequence length="207" mass="23423">MARIPPNSVGLAGEFAVLSQLTLRGYDAGMTLGHTKNIDILVLDPRRGARYEVEVKTNLETRTRDSDSRLFETFVTDWQMSAKHEGVIDPNLFYCFVHINSSRTELSKYALRFFIVPSVVVAKYVRDEHQLWLKDNPAHRTSDRRLFRIGLPNDRPIAVPAPLASVYEDNWDFASTPSIVGKPTEQRGHPNSTPNTDARKSGARRLT</sequence>
<reference evidence="3" key="2">
    <citation type="journal article" date="2018" name="Environ. Microbiol.">
        <title>Bloom of a denitrifying methanotroph, 'Candidatus Methylomirabilis limnetica', in a deep stratified lake.</title>
        <authorList>
            <person name="Graf J.S."/>
            <person name="Mayr M.J."/>
            <person name="Marchant H.K."/>
            <person name="Tienken D."/>
            <person name="Hach P.F."/>
            <person name="Brand A."/>
            <person name="Schubert C.J."/>
            <person name="Kuypers M.M."/>
            <person name="Milucka J."/>
        </authorList>
    </citation>
    <scope>NUCLEOTIDE SEQUENCE [LARGE SCALE GENOMIC DNA]</scope>
    <source>
        <strain evidence="3">Zug</strain>
    </source>
</reference>
<evidence type="ECO:0008006" key="4">
    <source>
        <dbReference type="Google" id="ProtNLM"/>
    </source>
</evidence>
<evidence type="ECO:0000256" key="1">
    <source>
        <dbReference type="SAM" id="MobiDB-lite"/>
    </source>
</evidence>
<comment type="caution">
    <text evidence="2">The sequence shown here is derived from an EMBL/GenBank/DDBJ whole genome shotgun (WGS) entry which is preliminary data.</text>
</comment>
<dbReference type="OrthoDB" id="539777at2"/>
<feature type="region of interest" description="Disordered" evidence="1">
    <location>
        <begin position="178"/>
        <end position="207"/>
    </location>
</feature>
<organism evidence="2 3">
    <name type="scientific">Candidatus Methylomirabilis limnetica</name>
    <dbReference type="NCBI Taxonomy" id="2033718"/>
    <lineage>
        <taxon>Bacteria</taxon>
        <taxon>Candidatus Methylomirabilota</taxon>
        <taxon>Candidatus Methylomirabilia</taxon>
        <taxon>Candidatus Methylomirabilales</taxon>
        <taxon>Candidatus Methylomirabilaceae</taxon>
        <taxon>Candidatus Methylomirabilis</taxon>
    </lineage>
</organism>
<dbReference type="InterPro" id="IPR011856">
    <property type="entry name" value="tRNA_endonuc-like_dom_sf"/>
</dbReference>
<proteinExistence type="predicted"/>
<dbReference type="Gene3D" id="3.40.1350.10">
    <property type="match status" value="1"/>
</dbReference>